<dbReference type="EMBL" id="CP080544">
    <property type="protein sequence ID" value="QYR53190.1"/>
    <property type="molecule type" value="Genomic_DNA"/>
</dbReference>
<keyword evidence="3" id="KW-1185">Reference proteome</keyword>
<dbReference type="Proteomes" id="UP000824755">
    <property type="component" value="Chromosome"/>
</dbReference>
<feature type="transmembrane region" description="Helical" evidence="1">
    <location>
        <begin position="76"/>
        <end position="96"/>
    </location>
</feature>
<sequence length="149" mass="16650">MNMVDSYLCEVGRWLPGFKRKAQLTRIREDLSEFLSDARNDADRRKRLAEFGRPVVVAARYADYPHVIPGILAPSYIVVLLVAIVTALLINASLVIPRGIHGEFWLRNLGLVFSTTLRALPILFTVITLVFAGLGYAVQRRARAAKDGQ</sequence>
<gene>
    <name evidence="2" type="ORF">H8L67_01320</name>
</gene>
<evidence type="ECO:0000256" key="1">
    <source>
        <dbReference type="SAM" id="Phobius"/>
    </source>
</evidence>
<proteinExistence type="predicted"/>
<dbReference type="RefSeq" id="WP_220380008.1">
    <property type="nucleotide sequence ID" value="NZ_CP080544.1"/>
</dbReference>
<evidence type="ECO:0000313" key="2">
    <source>
        <dbReference type="EMBL" id="QYR53190.1"/>
    </source>
</evidence>
<keyword evidence="1" id="KW-1133">Transmembrane helix</keyword>
<feature type="transmembrane region" description="Helical" evidence="1">
    <location>
        <begin position="116"/>
        <end position="138"/>
    </location>
</feature>
<reference evidence="2 3" key="1">
    <citation type="submission" date="2021-08" db="EMBL/GenBank/DDBJ databases">
        <title>Lysobacter sp. strain CJ11 Genome sequencing and assembly.</title>
        <authorList>
            <person name="Kim I."/>
        </authorList>
    </citation>
    <scope>NUCLEOTIDE SEQUENCE [LARGE SCALE GENOMIC DNA]</scope>
    <source>
        <strain evidence="2 3">CJ11</strain>
    </source>
</reference>
<keyword evidence="1" id="KW-0472">Membrane</keyword>
<organism evidence="2 3">
    <name type="scientific">Lysobacter soyae</name>
    <dbReference type="NCBI Taxonomy" id="2764185"/>
    <lineage>
        <taxon>Bacteria</taxon>
        <taxon>Pseudomonadati</taxon>
        <taxon>Pseudomonadota</taxon>
        <taxon>Gammaproteobacteria</taxon>
        <taxon>Lysobacterales</taxon>
        <taxon>Lysobacteraceae</taxon>
        <taxon>Lysobacter</taxon>
    </lineage>
</organism>
<keyword evidence="1" id="KW-0812">Transmembrane</keyword>
<evidence type="ECO:0000313" key="3">
    <source>
        <dbReference type="Proteomes" id="UP000824755"/>
    </source>
</evidence>
<protein>
    <submittedName>
        <fullName evidence="2">Uncharacterized protein</fullName>
    </submittedName>
</protein>
<accession>A0ABX8WQS9</accession>
<name>A0ABX8WQS9_9GAMM</name>